<gene>
    <name evidence="1" type="ORF">FHX71_003077</name>
</gene>
<evidence type="ECO:0000313" key="2">
    <source>
        <dbReference type="Proteomes" id="UP000540568"/>
    </source>
</evidence>
<name>A0A7W3JA73_9MICO</name>
<reference evidence="1 2" key="1">
    <citation type="submission" date="2020-07" db="EMBL/GenBank/DDBJ databases">
        <title>Sequencing the genomes of 1000 actinobacteria strains.</title>
        <authorList>
            <person name="Klenk H.-P."/>
        </authorList>
    </citation>
    <scope>NUCLEOTIDE SEQUENCE [LARGE SCALE GENOMIC DNA]</scope>
    <source>
        <strain evidence="1 2">DSM 44121</strain>
    </source>
</reference>
<proteinExistence type="predicted"/>
<dbReference type="AlphaFoldDB" id="A0A7W3JA73"/>
<protein>
    <submittedName>
        <fullName evidence="1">Uncharacterized protein</fullName>
    </submittedName>
</protein>
<keyword evidence="2" id="KW-1185">Reference proteome</keyword>
<sequence>MTSPGSTGSGESSSWDGLFGIGDYWPVCQRGIEAVASTHGARLTALLGRTLKHAWVLWDVQAGSWFADAPVVFDFGDEQLEVQHHKLDELSITWGTIDALAPVTWPESELVWRDDAIPDLRRLHGQRVAAGELLEWLGPDLANGMVAVGITFEHGQVLVYTALDENGLGFGRPGPEYRSWSRGHH</sequence>
<dbReference type="RefSeq" id="WP_220489695.1">
    <property type="nucleotide sequence ID" value="NZ_BAAATF010000003.1"/>
</dbReference>
<organism evidence="1 2">
    <name type="scientific">Promicromonospora sukumoe</name>
    <dbReference type="NCBI Taxonomy" id="88382"/>
    <lineage>
        <taxon>Bacteria</taxon>
        <taxon>Bacillati</taxon>
        <taxon>Actinomycetota</taxon>
        <taxon>Actinomycetes</taxon>
        <taxon>Micrococcales</taxon>
        <taxon>Promicromonosporaceae</taxon>
        <taxon>Promicromonospora</taxon>
    </lineage>
</organism>
<comment type="caution">
    <text evidence="1">The sequence shown here is derived from an EMBL/GenBank/DDBJ whole genome shotgun (WGS) entry which is preliminary data.</text>
</comment>
<dbReference type="Proteomes" id="UP000540568">
    <property type="component" value="Unassembled WGS sequence"/>
</dbReference>
<accession>A0A7W3JA73</accession>
<evidence type="ECO:0000313" key="1">
    <source>
        <dbReference type="EMBL" id="MBA8809135.1"/>
    </source>
</evidence>
<dbReference type="EMBL" id="JACGWV010000001">
    <property type="protein sequence ID" value="MBA8809135.1"/>
    <property type="molecule type" value="Genomic_DNA"/>
</dbReference>